<dbReference type="PANTHER" id="PTHR24045:SF0">
    <property type="entry name" value="N-ACETYLGLUCOSAMINE-1-PHOSPHOTRANSFERASE SUBUNITS ALPHA_BETA"/>
    <property type="match status" value="1"/>
</dbReference>
<dbReference type="Pfam" id="PF17103">
    <property type="entry name" value="Stealth_CR4"/>
    <property type="match status" value="1"/>
</dbReference>
<comment type="similarity">
    <text evidence="1">Belongs to the stealth family.</text>
</comment>
<evidence type="ECO:0000259" key="5">
    <source>
        <dbReference type="Pfam" id="PF17101"/>
    </source>
</evidence>
<keyword evidence="3" id="KW-0270">Exopolysaccharide synthesis</keyword>
<dbReference type="InterPro" id="IPR047141">
    <property type="entry name" value="Stealth"/>
</dbReference>
<evidence type="ECO:0000256" key="1">
    <source>
        <dbReference type="ARBA" id="ARBA00007583"/>
    </source>
</evidence>
<evidence type="ECO:0000259" key="6">
    <source>
        <dbReference type="Pfam" id="PF17102"/>
    </source>
</evidence>
<dbReference type="Pfam" id="PF11380">
    <property type="entry name" value="Stealth_CR2"/>
    <property type="match status" value="1"/>
</dbReference>
<reference evidence="8" key="2">
    <citation type="submission" date="2020-09" db="EMBL/GenBank/DDBJ databases">
        <authorList>
            <person name="Sun Q."/>
            <person name="Ohkuma M."/>
        </authorList>
    </citation>
    <scope>NUCLEOTIDE SEQUENCE</scope>
    <source>
        <strain evidence="8">JCM 4122</strain>
    </source>
</reference>
<evidence type="ECO:0000259" key="4">
    <source>
        <dbReference type="Pfam" id="PF11380"/>
    </source>
</evidence>
<organism evidence="8 9">
    <name type="scientific">Streptomyces filamentosus</name>
    <name type="common">Streptomyces roseosporus</name>
    <dbReference type="NCBI Taxonomy" id="67294"/>
    <lineage>
        <taxon>Bacteria</taxon>
        <taxon>Bacillati</taxon>
        <taxon>Actinomycetota</taxon>
        <taxon>Actinomycetes</taxon>
        <taxon>Kitasatosporales</taxon>
        <taxon>Streptomycetaceae</taxon>
        <taxon>Streptomyces</taxon>
    </lineage>
</organism>
<feature type="domain" description="Stealth protein CR1 conserved region 1" evidence="5">
    <location>
        <begin position="277"/>
        <end position="302"/>
    </location>
</feature>
<dbReference type="Pfam" id="PF17101">
    <property type="entry name" value="Stealth_CR1"/>
    <property type="match status" value="1"/>
</dbReference>
<dbReference type="EMBL" id="BNBE01000001">
    <property type="protein sequence ID" value="GHG01037.1"/>
    <property type="molecule type" value="Genomic_DNA"/>
</dbReference>
<dbReference type="GO" id="GO:0016772">
    <property type="term" value="F:transferase activity, transferring phosphorus-containing groups"/>
    <property type="evidence" value="ECO:0007669"/>
    <property type="project" value="InterPro"/>
</dbReference>
<dbReference type="AlphaFoldDB" id="A0A919ENW1"/>
<proteinExistence type="inferred from homology"/>
<dbReference type="PANTHER" id="PTHR24045">
    <property type="match status" value="1"/>
</dbReference>
<evidence type="ECO:0000256" key="2">
    <source>
        <dbReference type="ARBA" id="ARBA00022679"/>
    </source>
</evidence>
<sequence>MRNPESPRLLGVYRRAVPDRVRRAVVAQVDADVRRRVKLRIASGTAAAERLRRNRLARRYAALTAGPDRAVISVGREPKVALVTEGITPLRARRANLEAVLGALRAAGVPHFCVPGKSDTSSAVAVREENRAAVLAALAEACAREPGYAARVGGNGPVVQGSQPGFAAGTWHRLRSAPVLRLTWYRADPTHQLKLGEAYGCDVEFWREEDGELAAPRPGRVTSVLPRQGRTVEAPESCFTDFTDVRPGARGGGPHPPAPLVPARAETAVVRIDQITFPVDVVYTWVDGSDPAWLRRRAEYAGEAYHAEAANAARYLSRDELRYSLRSLHLYAPWVRNVFLVTDDQTPAWLDTTVPGLRVVSHKEIFRSPEVLPTFNSHAIESQLHHIDGLAEHFLYLNDDVMLSREVTPGDFFHASGLTKFFPSPALVPLGERSLDDPPVAAAGKNNRRLIEERYGAVLVQKMKHMPHPLRRSVLEEIEREFAAEYRRTERNRFRSVDDISIASSLHHYYAFHTGRAVPSTDLPYAYLDLTHPWTETRLGRLLAQRDRAVFCVNDTVSTEQDAGGQKDLITPFLEAYFPVPSPYEKR</sequence>
<dbReference type="InterPro" id="IPR021520">
    <property type="entry name" value="Stealth_CR2"/>
</dbReference>
<protein>
    <submittedName>
        <fullName evidence="8">Exopolysaccharide phosphotransferase</fullName>
    </submittedName>
</protein>
<reference evidence="8" key="1">
    <citation type="journal article" date="2014" name="Int. J. Syst. Evol. Microbiol.">
        <title>Complete genome sequence of Corynebacterium casei LMG S-19264T (=DSM 44701T), isolated from a smear-ripened cheese.</title>
        <authorList>
            <consortium name="US DOE Joint Genome Institute (JGI-PGF)"/>
            <person name="Walter F."/>
            <person name="Albersmeier A."/>
            <person name="Kalinowski J."/>
            <person name="Ruckert C."/>
        </authorList>
    </citation>
    <scope>NUCLEOTIDE SEQUENCE</scope>
    <source>
        <strain evidence="8">JCM 4122</strain>
    </source>
</reference>
<dbReference type="InterPro" id="IPR031357">
    <property type="entry name" value="Stealth_CR3"/>
</dbReference>
<name>A0A919ENW1_STRFL</name>
<evidence type="ECO:0000259" key="7">
    <source>
        <dbReference type="Pfam" id="PF17103"/>
    </source>
</evidence>
<keyword evidence="2" id="KW-0808">Transferase</keyword>
<dbReference type="InterPro" id="IPR031358">
    <property type="entry name" value="Stealth_CR1"/>
</dbReference>
<dbReference type="GO" id="GO:0000271">
    <property type="term" value="P:polysaccharide biosynthetic process"/>
    <property type="evidence" value="ECO:0007669"/>
    <property type="project" value="UniProtKB-KW"/>
</dbReference>
<dbReference type="InterPro" id="IPR031356">
    <property type="entry name" value="Stealth_CR4"/>
</dbReference>
<feature type="domain" description="Stealth protein CR3 conserved region 3" evidence="6">
    <location>
        <begin position="464"/>
        <end position="511"/>
    </location>
</feature>
<evidence type="ECO:0000313" key="8">
    <source>
        <dbReference type="EMBL" id="GHG01037.1"/>
    </source>
</evidence>
<dbReference type="Pfam" id="PF17102">
    <property type="entry name" value="Stealth_CR3"/>
    <property type="match status" value="1"/>
</dbReference>
<dbReference type="Proteomes" id="UP000632849">
    <property type="component" value="Unassembled WGS sequence"/>
</dbReference>
<dbReference type="RefSeq" id="WP_190042001.1">
    <property type="nucleotide sequence ID" value="NZ_BNBE01000001.1"/>
</dbReference>
<feature type="domain" description="Stealth protein CR4 conserved region 4" evidence="7">
    <location>
        <begin position="541"/>
        <end position="586"/>
    </location>
</feature>
<feature type="domain" description="Stealth protein CR2 conserved region 2" evidence="4">
    <location>
        <begin position="314"/>
        <end position="420"/>
    </location>
</feature>
<keyword evidence="9" id="KW-1185">Reference proteome</keyword>
<accession>A0A919ENW1</accession>
<evidence type="ECO:0000256" key="3">
    <source>
        <dbReference type="ARBA" id="ARBA00023169"/>
    </source>
</evidence>
<gene>
    <name evidence="8" type="ORF">GCM10017667_35650</name>
</gene>
<comment type="caution">
    <text evidence="8">The sequence shown here is derived from an EMBL/GenBank/DDBJ whole genome shotgun (WGS) entry which is preliminary data.</text>
</comment>
<evidence type="ECO:0000313" key="9">
    <source>
        <dbReference type="Proteomes" id="UP000632849"/>
    </source>
</evidence>